<dbReference type="GO" id="GO:0005525">
    <property type="term" value="F:GTP binding"/>
    <property type="evidence" value="ECO:0007669"/>
    <property type="project" value="InterPro"/>
</dbReference>
<dbReference type="InterPro" id="IPR000795">
    <property type="entry name" value="T_Tr_GTP-bd_dom"/>
</dbReference>
<dbReference type="PANTHER" id="PTHR43721">
    <property type="entry name" value="ELONGATION FACTOR TU-RELATED"/>
    <property type="match status" value="1"/>
</dbReference>
<dbReference type="GO" id="GO:0003746">
    <property type="term" value="F:translation elongation factor activity"/>
    <property type="evidence" value="ECO:0007669"/>
    <property type="project" value="TreeGrafter"/>
</dbReference>
<sequence length="179" mass="19445">MELRLAMCGNVDSGKSTLTSVMTRGCHDDGRGFARAFVFNHKHEAATGRTSSISENHLGFTACGEVANYQVGSVVSRTVSVTKPQPATASTIRQYTPQELASKSAKVFTLYDLAGHERYLKTTVLGMTRNMPDYSCVVISANNGIQRMTKEHIALCLALKLPFFVVITRIDATPGNVLT</sequence>
<evidence type="ECO:0000259" key="1">
    <source>
        <dbReference type="Pfam" id="PF00009"/>
    </source>
</evidence>
<gene>
    <name evidence="2" type="primary">Gtpbp1_2</name>
    <name evidence="2" type="ORF">CM83_14143</name>
</gene>
<dbReference type="EMBL" id="GBHO01037648">
    <property type="protein sequence ID" value="JAG05956.1"/>
    <property type="molecule type" value="Transcribed_RNA"/>
</dbReference>
<name>A0A0A9WEY3_LYGHE</name>
<protein>
    <submittedName>
        <fullName evidence="2">GTP-binding protein 1</fullName>
    </submittedName>
</protein>
<dbReference type="GO" id="GO:0003924">
    <property type="term" value="F:GTPase activity"/>
    <property type="evidence" value="ECO:0007669"/>
    <property type="project" value="InterPro"/>
</dbReference>
<dbReference type="AlphaFoldDB" id="A0A0A9WEY3"/>
<organism evidence="2">
    <name type="scientific">Lygus hesperus</name>
    <name type="common">Western plant bug</name>
    <dbReference type="NCBI Taxonomy" id="30085"/>
    <lineage>
        <taxon>Eukaryota</taxon>
        <taxon>Metazoa</taxon>
        <taxon>Ecdysozoa</taxon>
        <taxon>Arthropoda</taxon>
        <taxon>Hexapoda</taxon>
        <taxon>Insecta</taxon>
        <taxon>Pterygota</taxon>
        <taxon>Neoptera</taxon>
        <taxon>Paraneoptera</taxon>
        <taxon>Hemiptera</taxon>
        <taxon>Heteroptera</taxon>
        <taxon>Panheteroptera</taxon>
        <taxon>Cimicomorpha</taxon>
        <taxon>Miridae</taxon>
        <taxon>Mirini</taxon>
        <taxon>Lygus</taxon>
    </lineage>
</organism>
<dbReference type="Gene3D" id="3.40.50.300">
    <property type="entry name" value="P-loop containing nucleotide triphosphate hydrolases"/>
    <property type="match status" value="1"/>
</dbReference>
<dbReference type="InterPro" id="IPR027417">
    <property type="entry name" value="P-loop_NTPase"/>
</dbReference>
<feature type="domain" description="Tr-type G" evidence="1">
    <location>
        <begin position="5"/>
        <end position="173"/>
    </location>
</feature>
<dbReference type="SUPFAM" id="SSF52540">
    <property type="entry name" value="P-loop containing nucleoside triphosphate hydrolases"/>
    <property type="match status" value="1"/>
</dbReference>
<proteinExistence type="predicted"/>
<accession>A0A0A9WEY3</accession>
<dbReference type="PANTHER" id="PTHR43721:SF28">
    <property type="entry name" value="ELONGATION FACTOR TU FAMILY, PUTATIVE-RELATED"/>
    <property type="match status" value="1"/>
</dbReference>
<evidence type="ECO:0000313" key="2">
    <source>
        <dbReference type="EMBL" id="JAG05956.1"/>
    </source>
</evidence>
<dbReference type="InterPro" id="IPR050055">
    <property type="entry name" value="EF-Tu_GTPase"/>
</dbReference>
<reference evidence="2" key="1">
    <citation type="journal article" date="2014" name="PLoS ONE">
        <title>Transcriptome-Based Identification of ABC Transporters in the Western Tarnished Plant Bug Lygus hesperus.</title>
        <authorList>
            <person name="Hull J.J."/>
            <person name="Chaney K."/>
            <person name="Geib S.M."/>
            <person name="Fabrick J.A."/>
            <person name="Brent C.S."/>
            <person name="Walsh D."/>
            <person name="Lavine L.C."/>
        </authorList>
    </citation>
    <scope>NUCLEOTIDE SEQUENCE</scope>
</reference>
<reference evidence="2" key="2">
    <citation type="submission" date="2014-07" db="EMBL/GenBank/DDBJ databases">
        <authorList>
            <person name="Hull J."/>
        </authorList>
    </citation>
    <scope>NUCLEOTIDE SEQUENCE</scope>
</reference>
<dbReference type="Pfam" id="PF00009">
    <property type="entry name" value="GTP_EFTU"/>
    <property type="match status" value="1"/>
</dbReference>